<organism evidence="3">
    <name type="scientific">Aureoumbra lagunensis</name>
    <dbReference type="NCBI Taxonomy" id="44058"/>
    <lineage>
        <taxon>Eukaryota</taxon>
        <taxon>Sar</taxon>
        <taxon>Stramenopiles</taxon>
        <taxon>Ochrophyta</taxon>
        <taxon>Pelagophyceae</taxon>
        <taxon>Pelagomonadales</taxon>
        <taxon>Aureoumbra</taxon>
    </lineage>
</organism>
<evidence type="ECO:0000259" key="2">
    <source>
        <dbReference type="SMART" id="SM00228"/>
    </source>
</evidence>
<protein>
    <recommendedName>
        <fullName evidence="2">PDZ domain-containing protein</fullName>
    </recommendedName>
</protein>
<dbReference type="Gene3D" id="2.30.42.10">
    <property type="match status" value="1"/>
</dbReference>
<proteinExistence type="predicted"/>
<name>A0A7S3K3V4_9STRA</name>
<dbReference type="SUPFAM" id="SSF54292">
    <property type="entry name" value="2Fe-2S ferredoxin-like"/>
    <property type="match status" value="1"/>
</dbReference>
<dbReference type="EMBL" id="HBIJ01022771">
    <property type="protein sequence ID" value="CAE0374111.1"/>
    <property type="molecule type" value="Transcribed_RNA"/>
</dbReference>
<feature type="compositionally biased region" description="Polar residues" evidence="1">
    <location>
        <begin position="173"/>
        <end position="190"/>
    </location>
</feature>
<evidence type="ECO:0000256" key="1">
    <source>
        <dbReference type="SAM" id="MobiDB-lite"/>
    </source>
</evidence>
<dbReference type="GO" id="GO:0051537">
    <property type="term" value="F:2 iron, 2 sulfur cluster binding"/>
    <property type="evidence" value="ECO:0007669"/>
    <property type="project" value="InterPro"/>
</dbReference>
<dbReference type="SUPFAM" id="SSF50156">
    <property type="entry name" value="PDZ domain-like"/>
    <property type="match status" value="1"/>
</dbReference>
<sequence length="190" mass="21177">MLQYFVSGIVFRNNVRVSLKRPMGLILEERDELGVKVVAIDPEGNSSGQDIFINDVLLAVNKNRCDKLPFEQVMDMISNQCTKNIELILERSGFEIRFPNGVGITAQSGDGFSELATKCRWPVQYSCDSGYCGTCEHPLRSAHNGDERYARLCIARVPRTAARLEVLPPSIGRNPTNMNQNNSPSGPRFV</sequence>
<dbReference type="PROSITE" id="PS00197">
    <property type="entry name" value="2FE2S_FER_1"/>
    <property type="match status" value="1"/>
</dbReference>
<dbReference type="InterPro" id="IPR036010">
    <property type="entry name" value="2Fe-2S_ferredoxin-like_sf"/>
</dbReference>
<dbReference type="InterPro" id="IPR036034">
    <property type="entry name" value="PDZ_sf"/>
</dbReference>
<dbReference type="InterPro" id="IPR001478">
    <property type="entry name" value="PDZ"/>
</dbReference>
<dbReference type="SMART" id="SM00228">
    <property type="entry name" value="PDZ"/>
    <property type="match status" value="1"/>
</dbReference>
<feature type="region of interest" description="Disordered" evidence="1">
    <location>
        <begin position="168"/>
        <end position="190"/>
    </location>
</feature>
<dbReference type="InterPro" id="IPR006058">
    <property type="entry name" value="2Fe2S_fd_BS"/>
</dbReference>
<gene>
    <name evidence="3" type="ORF">ALAG00032_LOCUS14914</name>
</gene>
<reference evidence="3" key="1">
    <citation type="submission" date="2021-01" db="EMBL/GenBank/DDBJ databases">
        <authorList>
            <person name="Corre E."/>
            <person name="Pelletier E."/>
            <person name="Niang G."/>
            <person name="Scheremetjew M."/>
            <person name="Finn R."/>
            <person name="Kale V."/>
            <person name="Holt S."/>
            <person name="Cochrane G."/>
            <person name="Meng A."/>
            <person name="Brown T."/>
            <person name="Cohen L."/>
        </authorList>
    </citation>
    <scope>NUCLEOTIDE SEQUENCE</scope>
    <source>
        <strain evidence="3">CCMP1510</strain>
    </source>
</reference>
<dbReference type="AlphaFoldDB" id="A0A7S3K3V4"/>
<feature type="domain" description="PDZ" evidence="2">
    <location>
        <begin position="21"/>
        <end position="93"/>
    </location>
</feature>
<accession>A0A7S3K3V4</accession>
<evidence type="ECO:0000313" key="3">
    <source>
        <dbReference type="EMBL" id="CAE0374111.1"/>
    </source>
</evidence>